<evidence type="ECO:0000256" key="1">
    <source>
        <dbReference type="ARBA" id="ARBA00009346"/>
    </source>
</evidence>
<proteinExistence type="inferred from homology"/>
<dbReference type="EMBL" id="JAUEHC010000006">
    <property type="protein sequence ID" value="MEZ4050554.1"/>
    <property type="molecule type" value="Genomic_DNA"/>
</dbReference>
<dbReference type="Gene3D" id="1.10.1200.20">
    <property type="entry name" value="Colicin E immunity protein"/>
    <property type="match status" value="1"/>
</dbReference>
<evidence type="ECO:0000313" key="4">
    <source>
        <dbReference type="Proteomes" id="UP001567731"/>
    </source>
</evidence>
<keyword evidence="4" id="KW-1185">Reference proteome</keyword>
<dbReference type="RefSeq" id="WP_223239953.1">
    <property type="nucleotide sequence ID" value="NZ_CBCYLN010000055.1"/>
</dbReference>
<dbReference type="CDD" id="cd16363">
    <property type="entry name" value="Col_Im_like"/>
    <property type="match status" value="1"/>
</dbReference>
<gene>
    <name evidence="3" type="ORF">QVM81_03050</name>
</gene>
<dbReference type="InterPro" id="IPR035900">
    <property type="entry name" value="Colicin_E_sf"/>
</dbReference>
<keyword evidence="2" id="KW-0079">Bacteriocin immunity</keyword>
<name>A0ABV4JEP2_9ENTR</name>
<dbReference type="Proteomes" id="UP001567731">
    <property type="component" value="Unassembled WGS sequence"/>
</dbReference>
<evidence type="ECO:0000256" key="2">
    <source>
        <dbReference type="ARBA" id="ARBA00023025"/>
    </source>
</evidence>
<evidence type="ECO:0000313" key="3">
    <source>
        <dbReference type="EMBL" id="MEZ4050554.1"/>
    </source>
</evidence>
<protein>
    <submittedName>
        <fullName evidence="3">Bacteriocin immunity protein</fullName>
    </submittedName>
</protein>
<reference evidence="3 4" key="1">
    <citation type="submission" date="2023-06" db="EMBL/GenBank/DDBJ databases">
        <title>Genome characterization of Enterobacterales and Pseudomonas spp isolates with different phenotypes to cefepime-taniborbactam.</title>
        <authorList>
            <person name="Hernandez-Garcia M."/>
            <person name="Garcia-Castillo M."/>
            <person name="Ruiz-Garbajosa P."/>
            <person name="Canton R."/>
        </authorList>
    </citation>
    <scope>NUCLEOTIDE SEQUENCE [LARGE SCALE GENOMIC DNA]</scope>
    <source>
        <strain evidence="3 4">A003</strain>
    </source>
</reference>
<dbReference type="SUPFAM" id="SSF47345">
    <property type="entry name" value="Colicin E immunity proteins"/>
    <property type="match status" value="1"/>
</dbReference>
<comment type="caution">
    <text evidence="3">The sequence shown here is derived from an EMBL/GenBank/DDBJ whole genome shotgun (WGS) entry which is preliminary data.</text>
</comment>
<sequence length="94" mass="10966">MCTIKFKKLKTMKDLRDYTESEFLSLVRKICTATSETEEDGNCQVREFERLAEHPSGADLIFYPEDGKDDSPEGVVQEVKEWRQRRGKPCFKSE</sequence>
<dbReference type="InterPro" id="IPR000290">
    <property type="entry name" value="Colicin_pyocin"/>
</dbReference>
<organism evidence="3 4">
    <name type="scientific">Enterobacter rongchengensis</name>
    <dbReference type="NCBI Taxonomy" id="3030999"/>
    <lineage>
        <taxon>Bacteria</taxon>
        <taxon>Pseudomonadati</taxon>
        <taxon>Pseudomonadota</taxon>
        <taxon>Gammaproteobacteria</taxon>
        <taxon>Enterobacterales</taxon>
        <taxon>Enterobacteriaceae</taxon>
        <taxon>Enterobacter</taxon>
    </lineage>
</organism>
<accession>A0ABV4JEP2</accession>
<dbReference type="PRINTS" id="PR01299">
    <property type="entry name" value="PYOCIN"/>
</dbReference>
<comment type="similarity">
    <text evidence="1">Belongs to the colicins ColE2/ColE8/ColE9 and pyocins S1/S2 family.</text>
</comment>
<dbReference type="Pfam" id="PF01320">
    <property type="entry name" value="Colicin_Pyocin"/>
    <property type="match status" value="1"/>
</dbReference>